<dbReference type="STRING" id="10195.A0A3M7SBC9"/>
<feature type="chain" id="PRO_5018055400" description="Sema domain-containing protein" evidence="2">
    <location>
        <begin position="19"/>
        <end position="285"/>
    </location>
</feature>
<comment type="caution">
    <text evidence="4">The sequence shown here is derived from an EMBL/GenBank/DDBJ whole genome shotgun (WGS) entry which is preliminary data.</text>
</comment>
<evidence type="ECO:0000256" key="1">
    <source>
        <dbReference type="PROSITE-ProRule" id="PRU00352"/>
    </source>
</evidence>
<feature type="signal peptide" evidence="2">
    <location>
        <begin position="1"/>
        <end position="18"/>
    </location>
</feature>
<dbReference type="Proteomes" id="UP000276133">
    <property type="component" value="Unassembled WGS sequence"/>
</dbReference>
<dbReference type="SUPFAM" id="SSF101912">
    <property type="entry name" value="Sema domain"/>
    <property type="match status" value="1"/>
</dbReference>
<dbReference type="GO" id="GO:0045499">
    <property type="term" value="F:chemorepellent activity"/>
    <property type="evidence" value="ECO:0007669"/>
    <property type="project" value="TreeGrafter"/>
</dbReference>
<accession>A0A3M7SBC9</accession>
<dbReference type="GO" id="GO:0005886">
    <property type="term" value="C:plasma membrane"/>
    <property type="evidence" value="ECO:0007669"/>
    <property type="project" value="TreeGrafter"/>
</dbReference>
<evidence type="ECO:0000259" key="3">
    <source>
        <dbReference type="PROSITE" id="PS51004"/>
    </source>
</evidence>
<dbReference type="PROSITE" id="PS51004">
    <property type="entry name" value="SEMA"/>
    <property type="match status" value="1"/>
</dbReference>
<sequence>MILVTHIIFLYMVRTVFGNMLLYKINDAESIYITNKSTSRLGQPKSELIGNGDALVSLLSSSDSYVLVGEVDRIYNVSRGGHEEIVVKSGLKRLTSDCNNAYQCQNYIRAAFPVAKTNNIAPFSFLNSVYFFHSTTQVWDMFKQDYVFNGTDVVFKDVVRLPSGAIKGPNFRTAFGHEDKVYTFFSESEIVHQKEIFFKTFESYVGEVCAEDDGKNANDLLKRFVSFKKTNINCYLPDYAEMAHTKYTEIQQVTRPIEVMNQNTGQMDQVFYAVFSARRREIRKT</sequence>
<dbReference type="InterPro" id="IPR001627">
    <property type="entry name" value="Semap_dom"/>
</dbReference>
<dbReference type="GO" id="GO:0071526">
    <property type="term" value="P:semaphorin-plexin signaling pathway"/>
    <property type="evidence" value="ECO:0007669"/>
    <property type="project" value="TreeGrafter"/>
</dbReference>
<dbReference type="GO" id="GO:0030215">
    <property type="term" value="F:semaphorin receptor binding"/>
    <property type="evidence" value="ECO:0007669"/>
    <property type="project" value="InterPro"/>
</dbReference>
<organism evidence="4 5">
    <name type="scientific">Brachionus plicatilis</name>
    <name type="common">Marine rotifer</name>
    <name type="synonym">Brachionus muelleri</name>
    <dbReference type="NCBI Taxonomy" id="10195"/>
    <lineage>
        <taxon>Eukaryota</taxon>
        <taxon>Metazoa</taxon>
        <taxon>Spiralia</taxon>
        <taxon>Gnathifera</taxon>
        <taxon>Rotifera</taxon>
        <taxon>Eurotatoria</taxon>
        <taxon>Monogononta</taxon>
        <taxon>Pseudotrocha</taxon>
        <taxon>Ploima</taxon>
        <taxon>Brachionidae</taxon>
        <taxon>Brachionus</taxon>
    </lineage>
</organism>
<dbReference type="GO" id="GO:0030335">
    <property type="term" value="P:positive regulation of cell migration"/>
    <property type="evidence" value="ECO:0007669"/>
    <property type="project" value="TreeGrafter"/>
</dbReference>
<gene>
    <name evidence="4" type="ORF">BpHYR1_008412</name>
</gene>
<feature type="domain" description="Sema" evidence="3">
    <location>
        <begin position="166"/>
        <end position="285"/>
    </location>
</feature>
<keyword evidence="5" id="KW-1185">Reference proteome</keyword>
<comment type="caution">
    <text evidence="1">Lacks conserved residue(s) required for the propagation of feature annotation.</text>
</comment>
<dbReference type="InterPro" id="IPR015943">
    <property type="entry name" value="WD40/YVTN_repeat-like_dom_sf"/>
</dbReference>
<proteinExistence type="predicted"/>
<dbReference type="GO" id="GO:0007411">
    <property type="term" value="P:axon guidance"/>
    <property type="evidence" value="ECO:0007669"/>
    <property type="project" value="TreeGrafter"/>
</dbReference>
<dbReference type="PANTHER" id="PTHR11036:SF127">
    <property type="entry name" value="SEMAPHORIN-1A"/>
    <property type="match status" value="1"/>
</dbReference>
<dbReference type="InterPro" id="IPR027231">
    <property type="entry name" value="Semaphorin"/>
</dbReference>
<evidence type="ECO:0000313" key="5">
    <source>
        <dbReference type="Proteomes" id="UP000276133"/>
    </source>
</evidence>
<name>A0A3M7SBC9_BRAPC</name>
<dbReference type="OrthoDB" id="9988752at2759"/>
<dbReference type="Gene3D" id="2.130.10.10">
    <property type="entry name" value="YVTN repeat-like/Quinoprotein amine dehydrogenase"/>
    <property type="match status" value="1"/>
</dbReference>
<protein>
    <recommendedName>
        <fullName evidence="3">Sema domain-containing protein</fullName>
    </recommendedName>
</protein>
<dbReference type="AlphaFoldDB" id="A0A3M7SBC9"/>
<reference evidence="4 5" key="1">
    <citation type="journal article" date="2018" name="Sci. Rep.">
        <title>Genomic signatures of local adaptation to the degree of environmental predictability in rotifers.</title>
        <authorList>
            <person name="Franch-Gras L."/>
            <person name="Hahn C."/>
            <person name="Garcia-Roger E.M."/>
            <person name="Carmona M.J."/>
            <person name="Serra M."/>
            <person name="Gomez A."/>
        </authorList>
    </citation>
    <scope>NUCLEOTIDE SEQUENCE [LARGE SCALE GENOMIC DNA]</scope>
    <source>
        <strain evidence="4">HYR1</strain>
    </source>
</reference>
<keyword evidence="2" id="KW-0732">Signal</keyword>
<dbReference type="PANTHER" id="PTHR11036">
    <property type="entry name" value="SEMAPHORIN"/>
    <property type="match status" value="1"/>
</dbReference>
<dbReference type="EMBL" id="REGN01001707">
    <property type="protein sequence ID" value="RNA33029.1"/>
    <property type="molecule type" value="Genomic_DNA"/>
</dbReference>
<dbReference type="InterPro" id="IPR036352">
    <property type="entry name" value="Semap_dom_sf"/>
</dbReference>
<evidence type="ECO:0000313" key="4">
    <source>
        <dbReference type="EMBL" id="RNA33029.1"/>
    </source>
</evidence>
<evidence type="ECO:0000256" key="2">
    <source>
        <dbReference type="SAM" id="SignalP"/>
    </source>
</evidence>